<dbReference type="InterPro" id="IPR009042">
    <property type="entry name" value="RNA_pol_sigma70_r1_2"/>
</dbReference>
<dbReference type="GO" id="GO:0016987">
    <property type="term" value="F:sigma factor activity"/>
    <property type="evidence" value="ECO:0007669"/>
    <property type="project" value="InterPro"/>
</dbReference>
<dbReference type="Proteomes" id="UP000033616">
    <property type="component" value="Unassembled WGS sequence"/>
</dbReference>
<evidence type="ECO:0000259" key="2">
    <source>
        <dbReference type="Pfam" id="PF04546"/>
    </source>
</evidence>
<evidence type="ECO:0000259" key="1">
    <source>
        <dbReference type="Pfam" id="PF00140"/>
    </source>
</evidence>
<keyword evidence="4" id="KW-1185">Reference proteome</keyword>
<dbReference type="GO" id="GO:0006352">
    <property type="term" value="P:DNA-templated transcription initiation"/>
    <property type="evidence" value="ECO:0007669"/>
    <property type="project" value="InterPro"/>
</dbReference>
<dbReference type="STRING" id="1359168.OCHUTO_0713"/>
<protein>
    <submittedName>
        <fullName evidence="3">Sigma-70 factor, region 1.2 family protein</fullName>
    </submittedName>
</protein>
<evidence type="ECO:0000313" key="3">
    <source>
        <dbReference type="EMBL" id="KJV55780.1"/>
    </source>
</evidence>
<dbReference type="InterPro" id="IPR007631">
    <property type="entry name" value="RNA_pol_sigma_70_non-ess"/>
</dbReference>
<dbReference type="Pfam" id="PF04546">
    <property type="entry name" value="Sigma70_ner"/>
    <property type="match status" value="1"/>
</dbReference>
<gene>
    <name evidence="3" type="ORF">OCHUTO_0713</name>
</gene>
<proteinExistence type="predicted"/>
<sequence length="360" mass="42137">MTSLHNKNNKVTIYNKKNKKNIEELTNNFASESEKRSSKIPDPDINLDKDFDYDKLGLCSDKIEEEVAVTSNTSEGKFEEDLEDNIYSTDIVRAYLKDMSNTTLLSRDGEIELAKQMEEGKKTVIHFICHSPYVIKLFIQWYEDLVHGKILVRNLIELENNIYDQHTEEDDQQDYDADCEELQNEPLTRAESEILPKILDKMQVISDLATQLFEVAAHDFKSYKSSNTYQKSKKFTELSEELIVAVSNIHFNKQSIKNILNKLYSINKDIISKEINLLKAAEKYQISRHDFLSYYNSSNDWLQKVRLLNQDQWHKFLTQEKSIIKNITDYLSQIEQAMLLPLKRFKEIVQAIQNGERQVK</sequence>
<feature type="domain" description="RNA polymerase sigma-70 region 1.2" evidence="1">
    <location>
        <begin position="90"/>
        <end position="122"/>
    </location>
</feature>
<dbReference type="Gene3D" id="1.10.601.10">
    <property type="entry name" value="RNA Polymerase Primary Sigma Factor"/>
    <property type="match status" value="1"/>
</dbReference>
<dbReference type="PATRIC" id="fig|1359168.3.peg.333"/>
<dbReference type="InterPro" id="IPR013325">
    <property type="entry name" value="RNA_pol_sigma_r2"/>
</dbReference>
<dbReference type="Pfam" id="PF00140">
    <property type="entry name" value="Sigma70_r1_2"/>
    <property type="match status" value="1"/>
</dbReference>
<feature type="domain" description="RNA polymerase sigma factor 70 non-essential" evidence="2">
    <location>
        <begin position="132"/>
        <end position="335"/>
    </location>
</feature>
<reference evidence="3 4" key="1">
    <citation type="submission" date="2015-02" db="EMBL/GenBank/DDBJ databases">
        <title>Genome Sequencing of Rickettsiales.</title>
        <authorList>
            <person name="Daugherty S.C."/>
            <person name="Su Q."/>
            <person name="Abolude K."/>
            <person name="Beier-Sexton M."/>
            <person name="Carlyon J.A."/>
            <person name="Carter R."/>
            <person name="Day N.P."/>
            <person name="Dumler S.J."/>
            <person name="Dyachenko V."/>
            <person name="Godinez A."/>
            <person name="Kurtti T.J."/>
            <person name="Lichay M."/>
            <person name="Mullins K.E."/>
            <person name="Ott S."/>
            <person name="Pappas-Brown V."/>
            <person name="Paris D.H."/>
            <person name="Patel P."/>
            <person name="Richards A.L."/>
            <person name="Sadzewicz L."/>
            <person name="Sears K."/>
            <person name="Seidman D."/>
            <person name="Sengamalay N."/>
            <person name="Stenos J."/>
            <person name="Tallon L.J."/>
            <person name="Vincent G."/>
            <person name="Fraser C.M."/>
            <person name="Munderloh U."/>
            <person name="Dunning-Hotopp J.C."/>
        </authorList>
    </citation>
    <scope>NUCLEOTIDE SEQUENCE [LARGE SCALE GENOMIC DNA]</scope>
    <source>
        <strain evidence="3 4">Fuller</strain>
    </source>
</reference>
<dbReference type="SUPFAM" id="SSF88946">
    <property type="entry name" value="Sigma2 domain of RNA polymerase sigma factors"/>
    <property type="match status" value="1"/>
</dbReference>
<comment type="caution">
    <text evidence="3">The sequence shown here is derived from an EMBL/GenBank/DDBJ whole genome shotgun (WGS) entry which is preliminary data.</text>
</comment>
<organism evidence="3 4">
    <name type="scientific">Orientia chuto str. Dubai</name>
    <dbReference type="NCBI Taxonomy" id="1359168"/>
    <lineage>
        <taxon>Bacteria</taxon>
        <taxon>Pseudomonadati</taxon>
        <taxon>Pseudomonadota</taxon>
        <taxon>Alphaproteobacteria</taxon>
        <taxon>Rickettsiales</taxon>
        <taxon>Rickettsiaceae</taxon>
        <taxon>Rickettsieae</taxon>
        <taxon>Orientia</taxon>
    </lineage>
</organism>
<dbReference type="EMBL" id="LANP01000017">
    <property type="protein sequence ID" value="KJV55780.1"/>
    <property type="molecule type" value="Genomic_DNA"/>
</dbReference>
<dbReference type="AlphaFoldDB" id="A0A0F3MJ57"/>
<dbReference type="RefSeq" id="WP_232296966.1">
    <property type="nucleotide sequence ID" value="NZ_LANP01000017.1"/>
</dbReference>
<evidence type="ECO:0000313" key="4">
    <source>
        <dbReference type="Proteomes" id="UP000033616"/>
    </source>
</evidence>
<accession>A0A0F3MJ57</accession>
<name>A0A0F3MJ57_9RICK</name>
<dbReference type="GO" id="GO:0003677">
    <property type="term" value="F:DNA binding"/>
    <property type="evidence" value="ECO:0007669"/>
    <property type="project" value="InterPro"/>
</dbReference>